<dbReference type="PANTHER" id="PTHR23259:SF70">
    <property type="entry name" value="ACCESSORY GLAND PROTEIN ACP62F-RELATED"/>
    <property type="match status" value="1"/>
</dbReference>
<dbReference type="InterPro" id="IPR051368">
    <property type="entry name" value="SerProtInhib-TIL_Domain"/>
</dbReference>
<evidence type="ECO:0000256" key="3">
    <source>
        <dbReference type="ARBA" id="ARBA00023157"/>
    </source>
</evidence>
<dbReference type="InterPro" id="IPR036084">
    <property type="entry name" value="Ser_inhib-like_sf"/>
</dbReference>
<reference evidence="7" key="1">
    <citation type="submission" date="2025-08" db="UniProtKB">
        <authorList>
            <consortium name="RefSeq"/>
        </authorList>
    </citation>
    <scope>IDENTIFICATION</scope>
</reference>
<gene>
    <name evidence="7" type="primary">LOC107266110</name>
</gene>
<name>A0AAJ7FH94_CEPCN</name>
<organism evidence="6 7">
    <name type="scientific">Cephus cinctus</name>
    <name type="common">Wheat stem sawfly</name>
    <dbReference type="NCBI Taxonomy" id="211228"/>
    <lineage>
        <taxon>Eukaryota</taxon>
        <taxon>Metazoa</taxon>
        <taxon>Ecdysozoa</taxon>
        <taxon>Arthropoda</taxon>
        <taxon>Hexapoda</taxon>
        <taxon>Insecta</taxon>
        <taxon>Pterygota</taxon>
        <taxon>Neoptera</taxon>
        <taxon>Endopterygota</taxon>
        <taxon>Hymenoptera</taxon>
        <taxon>Cephoidea</taxon>
        <taxon>Cephidae</taxon>
        <taxon>Cephus</taxon>
    </lineage>
</organism>
<dbReference type="Pfam" id="PF01826">
    <property type="entry name" value="TIL"/>
    <property type="match status" value="1"/>
</dbReference>
<evidence type="ECO:0000259" key="5">
    <source>
        <dbReference type="Pfam" id="PF01826"/>
    </source>
</evidence>
<dbReference type="GeneID" id="107266110"/>
<evidence type="ECO:0000313" key="7">
    <source>
        <dbReference type="RefSeq" id="XP_015591760.1"/>
    </source>
</evidence>
<proteinExistence type="inferred from homology"/>
<accession>A0AAJ7FH94</accession>
<dbReference type="CDD" id="cd19941">
    <property type="entry name" value="TIL"/>
    <property type="match status" value="1"/>
</dbReference>
<evidence type="ECO:0000256" key="2">
    <source>
        <dbReference type="ARBA" id="ARBA00022690"/>
    </source>
</evidence>
<dbReference type="KEGG" id="ccin:107266110"/>
<dbReference type="Proteomes" id="UP000694920">
    <property type="component" value="Unplaced"/>
</dbReference>
<evidence type="ECO:0000256" key="1">
    <source>
        <dbReference type="ARBA" id="ARBA00007611"/>
    </source>
</evidence>
<evidence type="ECO:0000313" key="6">
    <source>
        <dbReference type="Proteomes" id="UP000694920"/>
    </source>
</evidence>
<feature type="chain" id="PRO_5042604324" evidence="4">
    <location>
        <begin position="22"/>
        <end position="95"/>
    </location>
</feature>
<dbReference type="InterPro" id="IPR002919">
    <property type="entry name" value="TIL_dom"/>
</dbReference>
<feature type="signal peptide" evidence="4">
    <location>
        <begin position="1"/>
        <end position="21"/>
    </location>
</feature>
<dbReference type="SUPFAM" id="SSF57567">
    <property type="entry name" value="Serine protease inhibitors"/>
    <property type="match status" value="1"/>
</dbReference>
<dbReference type="RefSeq" id="XP_015591760.1">
    <property type="nucleotide sequence ID" value="XM_015736274.1"/>
</dbReference>
<keyword evidence="3" id="KW-1015">Disulfide bond</keyword>
<dbReference type="AlphaFoldDB" id="A0AAJ7FH94"/>
<dbReference type="GO" id="GO:0030414">
    <property type="term" value="F:peptidase inhibitor activity"/>
    <property type="evidence" value="ECO:0007669"/>
    <property type="project" value="UniProtKB-KW"/>
</dbReference>
<comment type="similarity">
    <text evidence="1">Belongs to the serine protease inhibitor-like (TIL domain-containing) family.</text>
</comment>
<evidence type="ECO:0000256" key="4">
    <source>
        <dbReference type="SAM" id="SignalP"/>
    </source>
</evidence>
<dbReference type="PANTHER" id="PTHR23259">
    <property type="entry name" value="RIDDLE"/>
    <property type="match status" value="1"/>
</dbReference>
<dbReference type="Gene3D" id="2.10.25.10">
    <property type="entry name" value="Laminin"/>
    <property type="match status" value="1"/>
</dbReference>
<keyword evidence="4" id="KW-0732">Signal</keyword>
<sequence length="95" mass="10673">MRTVFIVISILVCLAVHSIQEEIPICRDNQVYKKCGTACPDACDVPERQNCLAVCVKGCFCKEGYILISRNSTYCIREKDCPKCPYPNTCKGHSH</sequence>
<keyword evidence="2" id="KW-0646">Protease inhibitor</keyword>
<protein>
    <submittedName>
        <fullName evidence="7">Chymotrypsin-elastase inhibitor ixodidin</fullName>
    </submittedName>
</protein>
<feature type="domain" description="TIL" evidence="5">
    <location>
        <begin position="26"/>
        <end position="81"/>
    </location>
</feature>
<keyword evidence="6" id="KW-1185">Reference proteome</keyword>